<comment type="caution">
    <text evidence="1">The sequence shown here is derived from an EMBL/GenBank/DDBJ whole genome shotgun (WGS) entry which is preliminary data.</text>
</comment>
<reference evidence="2" key="1">
    <citation type="submission" date="2020-01" db="EMBL/GenBank/DDBJ databases">
        <title>Sphingomonas sp. strain CSW-10.</title>
        <authorList>
            <person name="Chen W.-M."/>
        </authorList>
    </citation>
    <scope>NUCLEOTIDE SEQUENCE [LARGE SCALE GENOMIC DNA]</scope>
    <source>
        <strain evidence="2">FSY-8</strain>
    </source>
</reference>
<sequence>MVSQVSALAGADRTYKDLGDGVFIQLVSVVGMDAFAATSQPVSGTLSASGNSGEFTPQLARPIWVTLSGSWAGSVQLKRSINGGSTWQAITTGSGTVKGVWTGSVNAQITEETCSRAIYRLEATLTSGALTYEVYQ</sequence>
<accession>A0ABW9XFQ4</accession>
<organism evidence="1 2">
    <name type="scientific">Novosphingobium ovatum</name>
    <dbReference type="NCBI Taxonomy" id="1908523"/>
    <lineage>
        <taxon>Bacteria</taxon>
        <taxon>Pseudomonadati</taxon>
        <taxon>Pseudomonadota</taxon>
        <taxon>Alphaproteobacteria</taxon>
        <taxon>Sphingomonadales</taxon>
        <taxon>Sphingomonadaceae</taxon>
        <taxon>Novosphingobium</taxon>
    </lineage>
</organism>
<dbReference type="EMBL" id="JAAAPO010000005">
    <property type="protein sequence ID" value="NBC37379.1"/>
    <property type="molecule type" value="Genomic_DNA"/>
</dbReference>
<evidence type="ECO:0000313" key="2">
    <source>
        <dbReference type="Proteomes" id="UP000753724"/>
    </source>
</evidence>
<protein>
    <submittedName>
        <fullName evidence="1">Uncharacterized protein</fullName>
    </submittedName>
</protein>
<keyword evidence="2" id="KW-1185">Reference proteome</keyword>
<name>A0ABW9XFQ4_9SPHN</name>
<dbReference type="Proteomes" id="UP000753724">
    <property type="component" value="Unassembled WGS sequence"/>
</dbReference>
<dbReference type="RefSeq" id="WP_161719406.1">
    <property type="nucleotide sequence ID" value="NZ_JAAAPO010000005.1"/>
</dbReference>
<evidence type="ECO:0000313" key="1">
    <source>
        <dbReference type="EMBL" id="NBC37379.1"/>
    </source>
</evidence>
<proteinExistence type="predicted"/>
<gene>
    <name evidence="1" type="ORF">GTZ99_12540</name>
</gene>